<evidence type="ECO:0000256" key="1">
    <source>
        <dbReference type="SAM" id="SignalP"/>
    </source>
</evidence>
<feature type="signal peptide" evidence="1">
    <location>
        <begin position="1"/>
        <end position="22"/>
    </location>
</feature>
<reference evidence="2" key="1">
    <citation type="submission" date="2021-01" db="EMBL/GenBank/DDBJ databases">
        <authorList>
            <person name="Corre E."/>
            <person name="Pelletier E."/>
            <person name="Niang G."/>
            <person name="Scheremetjew M."/>
            <person name="Finn R."/>
            <person name="Kale V."/>
            <person name="Holt S."/>
            <person name="Cochrane G."/>
            <person name="Meng A."/>
            <person name="Brown T."/>
            <person name="Cohen L."/>
        </authorList>
    </citation>
    <scope>NUCLEOTIDE SEQUENCE</scope>
    <source>
        <strain evidence="2">CCMP1381</strain>
    </source>
</reference>
<proteinExistence type="predicted"/>
<sequence>MLGITNAAVLVLVLACLEHIFKLDLSFTKLTKVSALGRCGSLHTLYLHRTQVADGVGFGELQQPSHPISHEHTSDGRVGFGQLQQPYAVENDTLCPEVDLDGPR</sequence>
<organism evidence="2">
    <name type="scientific">Octactis speculum</name>
    <dbReference type="NCBI Taxonomy" id="3111310"/>
    <lineage>
        <taxon>Eukaryota</taxon>
        <taxon>Sar</taxon>
        <taxon>Stramenopiles</taxon>
        <taxon>Ochrophyta</taxon>
        <taxon>Dictyochophyceae</taxon>
        <taxon>Dictyochales</taxon>
        <taxon>Dictyochaceae</taxon>
        <taxon>Octactis</taxon>
    </lineage>
</organism>
<gene>
    <name evidence="2" type="ORF">DSPE1174_LOCUS19770</name>
</gene>
<evidence type="ECO:0000313" key="2">
    <source>
        <dbReference type="EMBL" id="CAD9446282.1"/>
    </source>
</evidence>
<feature type="chain" id="PRO_5031294933" description="Secreted protein" evidence="1">
    <location>
        <begin position="23"/>
        <end position="104"/>
    </location>
</feature>
<dbReference type="EMBL" id="HBGS01038172">
    <property type="protein sequence ID" value="CAD9446282.1"/>
    <property type="molecule type" value="Transcribed_RNA"/>
</dbReference>
<dbReference type="AlphaFoldDB" id="A0A7S2GE55"/>
<evidence type="ECO:0008006" key="3">
    <source>
        <dbReference type="Google" id="ProtNLM"/>
    </source>
</evidence>
<protein>
    <recommendedName>
        <fullName evidence="3">Secreted protein</fullName>
    </recommendedName>
</protein>
<name>A0A7S2GE55_9STRA</name>
<keyword evidence="1" id="KW-0732">Signal</keyword>
<accession>A0A7S2GE55</accession>